<evidence type="ECO:0000256" key="2">
    <source>
        <dbReference type="SAM" id="SignalP"/>
    </source>
</evidence>
<reference evidence="3 4" key="1">
    <citation type="submission" date="2010-12" db="EMBL/GenBank/DDBJ databases">
        <title>Complete sequence of Desulfurispirillum indicum S5.</title>
        <authorList>
            <consortium name="US DOE Joint Genome Institute"/>
            <person name="Lucas S."/>
            <person name="Copeland A."/>
            <person name="Lapidus A."/>
            <person name="Cheng J.-F."/>
            <person name="Goodwin L."/>
            <person name="Pitluck S."/>
            <person name="Chertkov O."/>
            <person name="Held B."/>
            <person name="Detter J.C."/>
            <person name="Han C."/>
            <person name="Tapia R."/>
            <person name="Land M."/>
            <person name="Hauser L."/>
            <person name="Kyrpides N."/>
            <person name="Ivanova N."/>
            <person name="Mikhailova N."/>
            <person name="Haggblom M."/>
            <person name="Rauschenbach I."/>
            <person name="Bini E."/>
            <person name="Woyke T."/>
        </authorList>
    </citation>
    <scope>NUCLEOTIDE SEQUENCE [LARGE SCALE GENOMIC DNA]</scope>
    <source>
        <strain evidence="4">ATCC BAA-1389 / DSM 22839 / S5</strain>
    </source>
</reference>
<dbReference type="eggNOG" id="ENOG5032XFU">
    <property type="taxonomic scope" value="Bacteria"/>
</dbReference>
<keyword evidence="4" id="KW-1185">Reference proteome</keyword>
<protein>
    <recommendedName>
        <fullName evidence="5">EF-hand domain-containing protein</fullName>
    </recommendedName>
</protein>
<dbReference type="OrthoDB" id="5797332at2"/>
<dbReference type="Proteomes" id="UP000002572">
    <property type="component" value="Chromosome"/>
</dbReference>
<feature type="region of interest" description="Disordered" evidence="1">
    <location>
        <begin position="151"/>
        <end position="178"/>
    </location>
</feature>
<evidence type="ECO:0008006" key="5">
    <source>
        <dbReference type="Google" id="ProtNLM"/>
    </source>
</evidence>
<dbReference type="RefSeq" id="WP_013505297.1">
    <property type="nucleotide sequence ID" value="NC_014836.1"/>
</dbReference>
<organism evidence="3 4">
    <name type="scientific">Desulfurispirillum indicum (strain ATCC BAA-1389 / DSM 22839 / S5)</name>
    <dbReference type="NCBI Taxonomy" id="653733"/>
    <lineage>
        <taxon>Bacteria</taxon>
        <taxon>Pseudomonadati</taxon>
        <taxon>Chrysiogenota</taxon>
        <taxon>Chrysiogenia</taxon>
        <taxon>Chrysiogenales</taxon>
        <taxon>Chrysiogenaceae</taxon>
        <taxon>Desulfurispirillum</taxon>
    </lineage>
</organism>
<name>E6W1F3_DESIS</name>
<gene>
    <name evidence="3" type="ordered locus">Selin_0663</name>
</gene>
<dbReference type="EMBL" id="CP002432">
    <property type="protein sequence ID" value="ADU65409.1"/>
    <property type="molecule type" value="Genomic_DNA"/>
</dbReference>
<keyword evidence="2" id="KW-0732">Signal</keyword>
<sequence>MIIYGQALSTLVLTLLAGAPLSLSDENAPSPFDAARILMESQGQLDGETIGRIFDAGVTANMQIPPRYIGVAFYDTRTGGQLDATEIRELMGALRQDGARELLMMAQSFTGNLPMEAQTLSDLLDAAFIASMRNPPQHISIEFYDTRVGPSGQGGGVSGRTPEQVHREPAPITEDESSIAPQEAWLEADELMALARELQLAITPKEESILVPVLLWGRTDAELHENLQELLKEMAEADLFMAHPDAPYSDVRKLERQDDLQVYFGLMYITGDQEILRLLQEVFPDINPAAQSSRQAARDQIQQR</sequence>
<evidence type="ECO:0000313" key="3">
    <source>
        <dbReference type="EMBL" id="ADU65409.1"/>
    </source>
</evidence>
<dbReference type="KEGG" id="din:Selin_0663"/>
<proteinExistence type="predicted"/>
<dbReference type="HOGENOM" id="CLU_914401_0_0_0"/>
<accession>E6W1F3</accession>
<dbReference type="AlphaFoldDB" id="E6W1F3"/>
<feature type="signal peptide" evidence="2">
    <location>
        <begin position="1"/>
        <end position="24"/>
    </location>
</feature>
<feature type="chain" id="PRO_5003214175" description="EF-hand domain-containing protein" evidence="2">
    <location>
        <begin position="25"/>
        <end position="304"/>
    </location>
</feature>
<evidence type="ECO:0000313" key="4">
    <source>
        <dbReference type="Proteomes" id="UP000002572"/>
    </source>
</evidence>
<evidence type="ECO:0000256" key="1">
    <source>
        <dbReference type="SAM" id="MobiDB-lite"/>
    </source>
</evidence>
<dbReference type="InParanoid" id="E6W1F3"/>